<proteinExistence type="inferred from homology"/>
<feature type="active site" description="Proton acceptor" evidence="11">
    <location>
        <position position="288"/>
    </location>
</feature>
<feature type="compositionally biased region" description="Polar residues" evidence="13">
    <location>
        <begin position="547"/>
        <end position="558"/>
    </location>
</feature>
<evidence type="ECO:0000256" key="1">
    <source>
        <dbReference type="ARBA" id="ARBA00001974"/>
    </source>
</evidence>
<dbReference type="EC" id="1.4.3.16" evidence="4 10"/>
<dbReference type="AlphaFoldDB" id="A0A5C6E8B0"/>
<evidence type="ECO:0000256" key="4">
    <source>
        <dbReference type="ARBA" id="ARBA00012173"/>
    </source>
</evidence>
<evidence type="ECO:0000256" key="6">
    <source>
        <dbReference type="ARBA" id="ARBA00022642"/>
    </source>
</evidence>
<comment type="catalytic activity">
    <reaction evidence="9">
        <text>L-aspartate + O2 = iminosuccinate + H2O2</text>
        <dbReference type="Rhea" id="RHEA:25876"/>
        <dbReference type="ChEBI" id="CHEBI:15379"/>
        <dbReference type="ChEBI" id="CHEBI:16240"/>
        <dbReference type="ChEBI" id="CHEBI:29991"/>
        <dbReference type="ChEBI" id="CHEBI:77875"/>
        <dbReference type="EC" id="1.4.3.16"/>
    </reaction>
    <physiologicalReaction direction="left-to-right" evidence="9">
        <dbReference type="Rhea" id="RHEA:25877"/>
    </physiologicalReaction>
</comment>
<keyword evidence="6 12" id="KW-0662">Pyridine nucleotide biosynthesis</keyword>
<dbReference type="InterPro" id="IPR037099">
    <property type="entry name" value="Fum_R/Succ_DH_flav-like_C_sf"/>
</dbReference>
<dbReference type="NCBIfam" id="TIGR00551">
    <property type="entry name" value="nadB"/>
    <property type="match status" value="1"/>
</dbReference>
<protein>
    <recommendedName>
        <fullName evidence="4 10">L-aspartate oxidase</fullName>
        <ecNumber evidence="4 10">1.4.3.16</ecNumber>
    </recommendedName>
</protein>
<dbReference type="InterPro" id="IPR015939">
    <property type="entry name" value="Fum_Rdtase/Succ_DH_flav-like_C"/>
</dbReference>
<evidence type="ECO:0000256" key="2">
    <source>
        <dbReference type="ARBA" id="ARBA00004950"/>
    </source>
</evidence>
<dbReference type="InterPro" id="IPR005288">
    <property type="entry name" value="NadB"/>
</dbReference>
<evidence type="ECO:0000259" key="15">
    <source>
        <dbReference type="Pfam" id="PF02910"/>
    </source>
</evidence>
<dbReference type="SUPFAM" id="SSF46977">
    <property type="entry name" value="Succinate dehydrogenase/fumarate reductase flavoprotein C-terminal domain"/>
    <property type="match status" value="1"/>
</dbReference>
<dbReference type="Proteomes" id="UP000315471">
    <property type="component" value="Unassembled WGS sequence"/>
</dbReference>
<comment type="caution">
    <text evidence="16">The sequence shown here is derived from an EMBL/GenBank/DDBJ whole genome shotgun (WGS) entry which is preliminary data.</text>
</comment>
<comment type="subcellular location">
    <subcellularLocation>
        <location evidence="12">Cytoplasm</location>
    </subcellularLocation>
</comment>
<dbReference type="Gene3D" id="3.50.50.60">
    <property type="entry name" value="FAD/NAD(P)-binding domain"/>
    <property type="match status" value="1"/>
</dbReference>
<organism evidence="16 17">
    <name type="scientific">Novipirellula aureliae</name>
    <dbReference type="NCBI Taxonomy" id="2527966"/>
    <lineage>
        <taxon>Bacteria</taxon>
        <taxon>Pseudomonadati</taxon>
        <taxon>Planctomycetota</taxon>
        <taxon>Planctomycetia</taxon>
        <taxon>Pirellulales</taxon>
        <taxon>Pirellulaceae</taxon>
        <taxon>Novipirellula</taxon>
    </lineage>
</organism>
<gene>
    <name evidence="16" type="primary">nadB</name>
    <name evidence="16" type="ORF">Q31b_02190</name>
</gene>
<dbReference type="InterPro" id="IPR003953">
    <property type="entry name" value="FAD-dep_OxRdtase_2_FAD-bd"/>
</dbReference>
<dbReference type="GO" id="GO:0034628">
    <property type="term" value="P:'de novo' NAD+ biosynthetic process from L-aspartate"/>
    <property type="evidence" value="ECO:0007669"/>
    <property type="project" value="TreeGrafter"/>
</dbReference>
<comment type="cofactor">
    <cofactor evidence="1 12">
        <name>FAD</name>
        <dbReference type="ChEBI" id="CHEBI:57692"/>
    </cofactor>
</comment>
<evidence type="ECO:0000256" key="13">
    <source>
        <dbReference type="SAM" id="MobiDB-lite"/>
    </source>
</evidence>
<evidence type="ECO:0000313" key="17">
    <source>
        <dbReference type="Proteomes" id="UP000315471"/>
    </source>
</evidence>
<reference evidence="16 17" key="1">
    <citation type="submission" date="2019-02" db="EMBL/GenBank/DDBJ databases">
        <title>Deep-cultivation of Planctomycetes and their phenomic and genomic characterization uncovers novel biology.</title>
        <authorList>
            <person name="Wiegand S."/>
            <person name="Jogler M."/>
            <person name="Boedeker C."/>
            <person name="Pinto D."/>
            <person name="Vollmers J."/>
            <person name="Rivas-Marin E."/>
            <person name="Kohn T."/>
            <person name="Peeters S.H."/>
            <person name="Heuer A."/>
            <person name="Rast P."/>
            <person name="Oberbeckmann S."/>
            <person name="Bunk B."/>
            <person name="Jeske O."/>
            <person name="Meyerdierks A."/>
            <person name="Storesund J.E."/>
            <person name="Kallscheuer N."/>
            <person name="Luecker S."/>
            <person name="Lage O.M."/>
            <person name="Pohl T."/>
            <person name="Merkel B.J."/>
            <person name="Hornburger P."/>
            <person name="Mueller R.-W."/>
            <person name="Bruemmer F."/>
            <person name="Labrenz M."/>
            <person name="Spormann A.M."/>
            <person name="Op Den Camp H."/>
            <person name="Overmann J."/>
            <person name="Amann R."/>
            <person name="Jetten M.S.M."/>
            <person name="Mascher T."/>
            <person name="Medema M.H."/>
            <person name="Devos D.P."/>
            <person name="Kaster A.-K."/>
            <person name="Ovreas L."/>
            <person name="Rohde M."/>
            <person name="Galperin M.Y."/>
            <person name="Jogler C."/>
        </authorList>
    </citation>
    <scope>NUCLEOTIDE SEQUENCE [LARGE SCALE GENOMIC DNA]</scope>
    <source>
        <strain evidence="16 17">Q31b</strain>
    </source>
</reference>
<dbReference type="SUPFAM" id="SSF56425">
    <property type="entry name" value="Succinate dehydrogenase/fumarate reductase flavoprotein, catalytic domain"/>
    <property type="match status" value="1"/>
</dbReference>
<evidence type="ECO:0000256" key="8">
    <source>
        <dbReference type="ARBA" id="ARBA00023002"/>
    </source>
</evidence>
<dbReference type="EMBL" id="SJPY01000001">
    <property type="protein sequence ID" value="TWU45048.1"/>
    <property type="molecule type" value="Genomic_DNA"/>
</dbReference>
<dbReference type="GO" id="GO:0008734">
    <property type="term" value="F:L-aspartate oxidase activity"/>
    <property type="evidence" value="ECO:0007669"/>
    <property type="project" value="UniProtKB-UniRule"/>
</dbReference>
<evidence type="ECO:0000256" key="3">
    <source>
        <dbReference type="ARBA" id="ARBA00008562"/>
    </source>
</evidence>
<dbReference type="GO" id="GO:0005737">
    <property type="term" value="C:cytoplasm"/>
    <property type="evidence" value="ECO:0007669"/>
    <property type="project" value="UniProtKB-SubCell"/>
</dbReference>
<dbReference type="Pfam" id="PF00890">
    <property type="entry name" value="FAD_binding_2"/>
    <property type="match status" value="1"/>
</dbReference>
<accession>A0A5C6E8B0</accession>
<evidence type="ECO:0000256" key="11">
    <source>
        <dbReference type="PIRSR" id="PIRSR000171-1"/>
    </source>
</evidence>
<evidence type="ECO:0000256" key="7">
    <source>
        <dbReference type="ARBA" id="ARBA00022827"/>
    </source>
</evidence>
<dbReference type="SUPFAM" id="SSF51905">
    <property type="entry name" value="FAD/NAD(P)-binding domain"/>
    <property type="match status" value="1"/>
</dbReference>
<dbReference type="UniPathway" id="UPA00253">
    <property type="reaction ID" value="UER00326"/>
</dbReference>
<keyword evidence="8 12" id="KW-0560">Oxidoreductase</keyword>
<dbReference type="Gene3D" id="1.20.58.100">
    <property type="entry name" value="Fumarate reductase/succinate dehydrogenase flavoprotein-like, C-terminal domain"/>
    <property type="match status" value="1"/>
</dbReference>
<name>A0A5C6E8B0_9BACT</name>
<dbReference type="Pfam" id="PF02910">
    <property type="entry name" value="Succ_DH_flav_C"/>
    <property type="match status" value="1"/>
</dbReference>
<evidence type="ECO:0000256" key="5">
    <source>
        <dbReference type="ARBA" id="ARBA00022630"/>
    </source>
</evidence>
<keyword evidence="5 12" id="KW-0285">Flavoprotein</keyword>
<dbReference type="PIRSF" id="PIRSF000171">
    <property type="entry name" value="SDHA_APRA_LASPO"/>
    <property type="match status" value="1"/>
</dbReference>
<evidence type="ECO:0000256" key="9">
    <source>
        <dbReference type="ARBA" id="ARBA00048305"/>
    </source>
</evidence>
<keyword evidence="7 12" id="KW-0274">FAD</keyword>
<dbReference type="PRINTS" id="PR00368">
    <property type="entry name" value="FADPNR"/>
</dbReference>
<dbReference type="PANTHER" id="PTHR42716">
    <property type="entry name" value="L-ASPARTATE OXIDASE"/>
    <property type="match status" value="1"/>
</dbReference>
<dbReference type="PANTHER" id="PTHR42716:SF2">
    <property type="entry name" value="L-ASPARTATE OXIDASE, CHLOROPLASTIC"/>
    <property type="match status" value="1"/>
</dbReference>
<evidence type="ECO:0000259" key="14">
    <source>
        <dbReference type="Pfam" id="PF00890"/>
    </source>
</evidence>
<feature type="region of interest" description="Disordered" evidence="13">
    <location>
        <begin position="536"/>
        <end position="564"/>
    </location>
</feature>
<sequence length="564" mass="61543">MTPRYLLPFDSRRASHRFTDVLVIGGGLAGLRAANAVESNQSVLVVTKDRLRESNSNYAQGGIAGVIAPEDRFEDHVRDTLVAGGNLCDPDTVDMVIREGPRRIEELIEWGTEFDQFNGSLALGREGGHSRERILHARGDATGQEIMRAVIKRTRELPNVEIWDNAFTVDLLTYEGRCRGAVIVDANNRPQLVWAKETILCTGGAGQVYRESTNPPVATGDGLAIAYRAGVELRDMEFFQFHPTVLYIAGSSRSLITEALRGEGAYLIDATGNRFMPEYDSRAELAPRDIVSQSIIRQMAVTKHPCVYLDLSHIDPAIVMRRFPGIADVCDKFGLDITSDRIPVRPGAHYMVGGVTVDRQGRTSLPGLWAAGEATSSGLHGANRLASNSLLEGLVYGAHAGEAATRAAAEGASKMEALPIQQSVHPSGESFDIADVRVSLKSLMGRLAGVERNAPELREAADSIRSFAAYVMPRQFNQVEGWELQNLLVVASCIVRAALARTESRGVHFRSDYPKCDDENWRRHLTLQIDVDGGHPKIGERLPVTDGVSNSTSESISMSGDAKR</sequence>
<comment type="function">
    <text evidence="12">Catalyzes the oxidation of L-aspartate to iminoaspartate.</text>
</comment>
<feature type="domain" description="Fumarate reductase/succinate dehydrogenase flavoprotein-like C-terminal" evidence="15">
    <location>
        <begin position="439"/>
        <end position="539"/>
    </location>
</feature>
<dbReference type="Gene3D" id="3.90.700.10">
    <property type="entry name" value="Succinate dehydrogenase/fumarate reductase flavoprotein, catalytic domain"/>
    <property type="match status" value="1"/>
</dbReference>
<dbReference type="FunFam" id="3.90.700.10:FF:000002">
    <property type="entry name" value="L-aspartate oxidase"/>
    <property type="match status" value="1"/>
</dbReference>
<feature type="domain" description="FAD-dependent oxidoreductase 2 FAD-binding" evidence="14">
    <location>
        <begin position="20"/>
        <end position="390"/>
    </location>
</feature>
<evidence type="ECO:0000256" key="12">
    <source>
        <dbReference type="RuleBase" id="RU362049"/>
    </source>
</evidence>
<evidence type="ECO:0000256" key="10">
    <source>
        <dbReference type="NCBIfam" id="TIGR00551"/>
    </source>
</evidence>
<comment type="pathway">
    <text evidence="2 12">Cofactor biosynthesis; NAD(+) biosynthesis; iminoaspartate from L-aspartate (oxidase route): step 1/1.</text>
</comment>
<comment type="similarity">
    <text evidence="3 12">Belongs to the FAD-dependent oxidoreductase 2 family. NadB subfamily.</text>
</comment>
<dbReference type="InterPro" id="IPR027477">
    <property type="entry name" value="Succ_DH/fumarate_Rdtase_cat_sf"/>
</dbReference>
<evidence type="ECO:0000313" key="16">
    <source>
        <dbReference type="EMBL" id="TWU45048.1"/>
    </source>
</evidence>
<dbReference type="InterPro" id="IPR036188">
    <property type="entry name" value="FAD/NAD-bd_sf"/>
</dbReference>
<keyword evidence="17" id="KW-1185">Reference proteome</keyword>